<dbReference type="InterPro" id="IPR032834">
    <property type="entry name" value="NatK-like_C"/>
</dbReference>
<feature type="transmembrane region" description="Helical" evidence="1">
    <location>
        <begin position="168"/>
        <end position="186"/>
    </location>
</feature>
<evidence type="ECO:0000313" key="3">
    <source>
        <dbReference type="EMBL" id="GCA67356.1"/>
    </source>
</evidence>
<feature type="transmembrane region" description="Helical" evidence="1">
    <location>
        <begin position="41"/>
        <end position="60"/>
    </location>
</feature>
<keyword evidence="3" id="KW-0547">Nucleotide-binding</keyword>
<dbReference type="InterPro" id="IPR036890">
    <property type="entry name" value="HATPase_C_sf"/>
</dbReference>
<sequence>MPPLYRVAEVCLYSLLNFVPFMGLALYPFQNRLRFSKKVTAGMILVLTLLQLFLGNLAAFGKEGNGAFLSALSSLIYAIFYLTAVKMPVGKTLFTLLMISNLANFLVVSSKCIEGQIFPELARQSYRWSYSLIFFLVQLVFWLPLFIYIKQIYTPAVEKEPSGREWSYLWLIPGTFYLIWYDTIYANENLSSLEIALRPKNAICLFFINAGACLIYYIVSELVLEQRKTLELQQKNYQLSMQAFQYDNLQNKITEARRARHDVRHHVLLMQTYLQEKNYEALEEYLQHYQREIPGGELISYCENAAVNAVLLYFAQEAQRRGIEFEVRVNLPRETGMEETDLSVLFGNLLENALDACETEQKALWERKKVQSGTTSMQDTENVQKEGTDEQIMQFEQNRQRVKVVINASQRGQALCVTVDNTFWGKLRKDREGRLLSTKHRGNGMGTESVKAIAEKYHGVCRFEAIDGMFCASFMGFPGD</sequence>
<feature type="transmembrane region" description="Helical" evidence="1">
    <location>
        <begin position="128"/>
        <end position="148"/>
    </location>
</feature>
<dbReference type="RefSeq" id="WP_117604003.1">
    <property type="nucleotide sequence ID" value="NZ_BHGK01000001.1"/>
</dbReference>
<dbReference type="CDD" id="cd16935">
    <property type="entry name" value="HATPase_AgrC-ComD-like"/>
    <property type="match status" value="1"/>
</dbReference>
<organism evidence="3 4">
    <name type="scientific">Mediterraneibacter butyricigenes</name>
    <dbReference type="NCBI Taxonomy" id="2316025"/>
    <lineage>
        <taxon>Bacteria</taxon>
        <taxon>Bacillati</taxon>
        <taxon>Bacillota</taxon>
        <taxon>Clostridia</taxon>
        <taxon>Lachnospirales</taxon>
        <taxon>Lachnospiraceae</taxon>
        <taxon>Mediterraneibacter</taxon>
    </lineage>
</organism>
<dbReference type="Gene3D" id="3.30.565.10">
    <property type="entry name" value="Histidine kinase-like ATPase, C-terminal domain"/>
    <property type="match status" value="1"/>
</dbReference>
<keyword evidence="4" id="KW-1185">Reference proteome</keyword>
<dbReference type="GO" id="GO:0005524">
    <property type="term" value="F:ATP binding"/>
    <property type="evidence" value="ECO:0007669"/>
    <property type="project" value="UniProtKB-KW"/>
</dbReference>
<reference evidence="4" key="1">
    <citation type="submission" date="2018-09" db="EMBL/GenBank/DDBJ databases">
        <title>Draft Genome Sequence of Mediterraneibacter sp. KCTC 15684.</title>
        <authorList>
            <person name="Kim J.S."/>
            <person name="Han K.I."/>
            <person name="Suh M.K."/>
            <person name="Lee K.C."/>
            <person name="Eom M.K."/>
            <person name="Lee J.H."/>
            <person name="Park S.H."/>
            <person name="Kang S.W."/>
            <person name="Park J.E."/>
            <person name="Oh B.S."/>
            <person name="Yu S.Y."/>
            <person name="Choi S.H."/>
            <person name="Lee D.H."/>
            <person name="Yoon H."/>
            <person name="Kim B."/>
            <person name="Yang S.J."/>
            <person name="Lee J.S."/>
        </authorList>
    </citation>
    <scope>NUCLEOTIDE SEQUENCE [LARGE SCALE GENOMIC DNA]</scope>
    <source>
        <strain evidence="4">KCTC 15684</strain>
    </source>
</reference>
<dbReference type="GO" id="GO:0042802">
    <property type="term" value="F:identical protein binding"/>
    <property type="evidence" value="ECO:0007669"/>
    <property type="project" value="TreeGrafter"/>
</dbReference>
<dbReference type="Pfam" id="PF14501">
    <property type="entry name" value="HATPase_c_5"/>
    <property type="match status" value="1"/>
</dbReference>
<feature type="domain" description="Sensor histidine kinase NatK-like C-terminal" evidence="2">
    <location>
        <begin position="400"/>
        <end position="473"/>
    </location>
</feature>
<feature type="transmembrane region" description="Helical" evidence="1">
    <location>
        <begin position="92"/>
        <end position="108"/>
    </location>
</feature>
<feature type="transmembrane region" description="Helical" evidence="1">
    <location>
        <begin position="66"/>
        <end position="85"/>
    </location>
</feature>
<protein>
    <submittedName>
        <fullName evidence="3">ATP-binding protein</fullName>
    </submittedName>
</protein>
<proteinExistence type="predicted"/>
<dbReference type="SUPFAM" id="SSF55874">
    <property type="entry name" value="ATPase domain of HSP90 chaperone/DNA topoisomerase II/histidine kinase"/>
    <property type="match status" value="1"/>
</dbReference>
<comment type="caution">
    <text evidence="3">The sequence shown here is derived from an EMBL/GenBank/DDBJ whole genome shotgun (WGS) entry which is preliminary data.</text>
</comment>
<dbReference type="PANTHER" id="PTHR40448">
    <property type="entry name" value="TWO-COMPONENT SENSOR HISTIDINE KINASE"/>
    <property type="match status" value="1"/>
</dbReference>
<feature type="transmembrane region" description="Helical" evidence="1">
    <location>
        <begin position="12"/>
        <end position="29"/>
    </location>
</feature>
<name>A0A391P570_9FIRM</name>
<keyword evidence="1" id="KW-0472">Membrane</keyword>
<dbReference type="EMBL" id="BHGK01000001">
    <property type="protein sequence ID" value="GCA67356.1"/>
    <property type="molecule type" value="Genomic_DNA"/>
</dbReference>
<evidence type="ECO:0000256" key="1">
    <source>
        <dbReference type="SAM" id="Phobius"/>
    </source>
</evidence>
<accession>A0A391P570</accession>
<dbReference type="AlphaFoldDB" id="A0A391P570"/>
<keyword evidence="3" id="KW-0067">ATP-binding</keyword>
<feature type="transmembrane region" description="Helical" evidence="1">
    <location>
        <begin position="206"/>
        <end position="224"/>
    </location>
</feature>
<gene>
    <name evidence="3" type="ORF">KGMB01110_17920</name>
</gene>
<keyword evidence="1" id="KW-1133">Transmembrane helix</keyword>
<dbReference type="PANTHER" id="PTHR40448:SF1">
    <property type="entry name" value="TWO-COMPONENT SENSOR HISTIDINE KINASE"/>
    <property type="match status" value="1"/>
</dbReference>
<dbReference type="Proteomes" id="UP000265643">
    <property type="component" value="Unassembled WGS sequence"/>
</dbReference>
<evidence type="ECO:0000313" key="4">
    <source>
        <dbReference type="Proteomes" id="UP000265643"/>
    </source>
</evidence>
<keyword evidence="1" id="KW-0812">Transmembrane</keyword>
<evidence type="ECO:0000259" key="2">
    <source>
        <dbReference type="Pfam" id="PF14501"/>
    </source>
</evidence>